<evidence type="ECO:0000259" key="1">
    <source>
        <dbReference type="Pfam" id="PF00850"/>
    </source>
</evidence>
<proteinExistence type="predicted"/>
<accession>A0AAP0IAE7</accession>
<name>A0AAP0IAE7_9MAGN</name>
<dbReference type="PANTHER" id="PTHR10625:SF44">
    <property type="entry name" value="HISTONE DEACETYLASE 19"/>
    <property type="match status" value="1"/>
</dbReference>
<comment type="caution">
    <text evidence="2">The sequence shown here is derived from an EMBL/GenBank/DDBJ whole genome shotgun (WGS) entry which is preliminary data.</text>
</comment>
<dbReference type="GO" id="GO:0004407">
    <property type="term" value="F:histone deacetylase activity"/>
    <property type="evidence" value="ECO:0007669"/>
    <property type="project" value="InterPro"/>
</dbReference>
<gene>
    <name evidence="2" type="ORF">Scep_019154</name>
</gene>
<organism evidence="2 3">
    <name type="scientific">Stephania cephalantha</name>
    <dbReference type="NCBI Taxonomy" id="152367"/>
    <lineage>
        <taxon>Eukaryota</taxon>
        <taxon>Viridiplantae</taxon>
        <taxon>Streptophyta</taxon>
        <taxon>Embryophyta</taxon>
        <taxon>Tracheophyta</taxon>
        <taxon>Spermatophyta</taxon>
        <taxon>Magnoliopsida</taxon>
        <taxon>Ranunculales</taxon>
        <taxon>Menispermaceae</taxon>
        <taxon>Menispermoideae</taxon>
        <taxon>Cissampelideae</taxon>
        <taxon>Stephania</taxon>
    </lineage>
</organism>
<dbReference type="GO" id="GO:0005634">
    <property type="term" value="C:nucleus"/>
    <property type="evidence" value="ECO:0007669"/>
    <property type="project" value="TreeGrafter"/>
</dbReference>
<dbReference type="EMBL" id="JBBNAG010000008">
    <property type="protein sequence ID" value="KAK9111635.1"/>
    <property type="molecule type" value="Genomic_DNA"/>
</dbReference>
<protein>
    <recommendedName>
        <fullName evidence="1">Histone deacetylase domain-containing protein</fullName>
    </recommendedName>
</protein>
<dbReference type="InterPro" id="IPR023801">
    <property type="entry name" value="His_deacetylse_dom"/>
</dbReference>
<dbReference type="InterPro" id="IPR003084">
    <property type="entry name" value="HDAC_I/II"/>
</dbReference>
<dbReference type="InterPro" id="IPR037138">
    <property type="entry name" value="His_deacetylse_dom_sf"/>
</dbReference>
<feature type="domain" description="Histone deacetylase" evidence="1">
    <location>
        <begin position="237"/>
        <end position="298"/>
    </location>
</feature>
<sequence>MVRLYNRPFQAKKDIAIRRPSFQPKVADSLNFDMMKPDLALLKSCEQDEVGSGEYPRSLRKYGVYLVDVVVMEVETLPCTIPLKQIQGLSNRLPLLKTLIDASSVLFRHRKDLQKKLTWTTIELRNYNVVVQEILHMGPWENMKRRKVIGRTSYISFDSFQVRFPFQINAYFFNRTFLYSSNLIPKPSTPKTPLSINQANNGIGGWKLPAIGPDATKRKVRYFYDPEVGNYYYGQGHPMKPHRIRMTHSLLSHYGLLGHMSVLKPFPARDRDLCRFHVDDYVSFLRSITPETNRTETTQKRKARVGKRLTGCESELQRNLIN</sequence>
<dbReference type="Proteomes" id="UP001419268">
    <property type="component" value="Unassembled WGS sequence"/>
</dbReference>
<dbReference type="Gene3D" id="3.40.800.20">
    <property type="entry name" value="Histone deacetylase domain"/>
    <property type="match status" value="1"/>
</dbReference>
<dbReference type="AlphaFoldDB" id="A0AAP0IAE7"/>
<dbReference type="InterPro" id="IPR023696">
    <property type="entry name" value="Ureohydrolase_dom_sf"/>
</dbReference>
<evidence type="ECO:0000313" key="3">
    <source>
        <dbReference type="Proteomes" id="UP001419268"/>
    </source>
</evidence>
<dbReference type="GO" id="GO:0040029">
    <property type="term" value="P:epigenetic regulation of gene expression"/>
    <property type="evidence" value="ECO:0007669"/>
    <property type="project" value="TreeGrafter"/>
</dbReference>
<dbReference type="PANTHER" id="PTHR10625">
    <property type="entry name" value="HISTONE DEACETYLASE HDAC1-RELATED"/>
    <property type="match status" value="1"/>
</dbReference>
<reference evidence="2 3" key="1">
    <citation type="submission" date="2024-01" db="EMBL/GenBank/DDBJ databases">
        <title>Genome assemblies of Stephania.</title>
        <authorList>
            <person name="Yang L."/>
        </authorList>
    </citation>
    <scope>NUCLEOTIDE SEQUENCE [LARGE SCALE GENOMIC DNA]</scope>
    <source>
        <strain evidence="2">JXDWG</strain>
        <tissue evidence="2">Leaf</tissue>
    </source>
</reference>
<dbReference type="PRINTS" id="PR01271">
    <property type="entry name" value="HISDACETLASE"/>
</dbReference>
<keyword evidence="3" id="KW-1185">Reference proteome</keyword>
<dbReference type="Pfam" id="PF00850">
    <property type="entry name" value="Hist_deacetyl"/>
    <property type="match status" value="1"/>
</dbReference>
<dbReference type="SUPFAM" id="SSF52768">
    <property type="entry name" value="Arginase/deacetylase"/>
    <property type="match status" value="1"/>
</dbReference>
<evidence type="ECO:0000313" key="2">
    <source>
        <dbReference type="EMBL" id="KAK9111635.1"/>
    </source>
</evidence>